<evidence type="ECO:0000313" key="12">
    <source>
        <dbReference type="Proteomes" id="UP001214530"/>
    </source>
</evidence>
<dbReference type="PANTHER" id="PTHR40980">
    <property type="entry name" value="PLUG DOMAIN-CONTAINING PROTEIN"/>
    <property type="match status" value="1"/>
</dbReference>
<accession>A0AAJ5W338</accession>
<evidence type="ECO:0000256" key="3">
    <source>
        <dbReference type="ARBA" id="ARBA00022452"/>
    </source>
</evidence>
<feature type="signal peptide" evidence="8">
    <location>
        <begin position="1"/>
        <end position="21"/>
    </location>
</feature>
<keyword evidence="11" id="KW-0675">Receptor</keyword>
<evidence type="ECO:0000259" key="10">
    <source>
        <dbReference type="Pfam" id="PF14905"/>
    </source>
</evidence>
<dbReference type="AlphaFoldDB" id="A0AAJ5W338"/>
<feature type="domain" description="Outer membrane protein beta-barrel" evidence="10">
    <location>
        <begin position="379"/>
        <end position="782"/>
    </location>
</feature>
<evidence type="ECO:0000256" key="2">
    <source>
        <dbReference type="ARBA" id="ARBA00022448"/>
    </source>
</evidence>
<dbReference type="InterPro" id="IPR036942">
    <property type="entry name" value="Beta-barrel_TonB_sf"/>
</dbReference>
<evidence type="ECO:0000313" key="11">
    <source>
        <dbReference type="EMBL" id="WEK17603.1"/>
    </source>
</evidence>
<dbReference type="InterPro" id="IPR041700">
    <property type="entry name" value="OMP_b-brl_3"/>
</dbReference>
<gene>
    <name evidence="11" type="ORF">P0Y49_12440</name>
</gene>
<keyword evidence="6 7" id="KW-0998">Cell outer membrane</keyword>
<evidence type="ECO:0000259" key="9">
    <source>
        <dbReference type="Pfam" id="PF07715"/>
    </source>
</evidence>
<dbReference type="Gene3D" id="2.40.170.20">
    <property type="entry name" value="TonB-dependent receptor, beta-barrel domain"/>
    <property type="match status" value="1"/>
</dbReference>
<evidence type="ECO:0000256" key="4">
    <source>
        <dbReference type="ARBA" id="ARBA00022692"/>
    </source>
</evidence>
<dbReference type="SUPFAM" id="SSF56935">
    <property type="entry name" value="Porins"/>
    <property type="match status" value="1"/>
</dbReference>
<feature type="domain" description="TonB-dependent receptor plug" evidence="9">
    <location>
        <begin position="146"/>
        <end position="224"/>
    </location>
</feature>
<organism evidence="11 12">
    <name type="scientific">Candidatus Pedobacter colombiensis</name>
    <dbReference type="NCBI Taxonomy" id="3121371"/>
    <lineage>
        <taxon>Bacteria</taxon>
        <taxon>Pseudomonadati</taxon>
        <taxon>Bacteroidota</taxon>
        <taxon>Sphingobacteriia</taxon>
        <taxon>Sphingobacteriales</taxon>
        <taxon>Sphingobacteriaceae</taxon>
        <taxon>Pedobacter</taxon>
    </lineage>
</organism>
<sequence length="799" mass="90485">MTRPISYFCLFFFLSISTTFAQSKGIITGKVIELPSKKPFEFVNIVLKRKTDSTVVIHEVTNAKGQFNLTAVPDGKYFIQTSFVGYDDSRTAFFDINAQHPKANFNINMDGAKKTLNEVQVISQKNIFTNSIDRKIYHVDMDIMAKSGSASEVLQNVPLVQVDLDGNVSLRNSAVTILINGKISPLMGKNAAAALQQLPANSIEKIEVITNPSAKYKPDGTGGIINIVLKKSTKRGLNGNITANGGNNDRYNVGTTINYKPGKLNVFGSYSVKQDDRIRTTTNDRVQTDPNTGATNYYNDRMIGKTRPFSNIATLGFDYNINDKNSFGLSGNYYLRNMHKHDLTVKQVRNAISGNQDYDRKRENFEQEKASEATLYYEHAFKGEDHKLRLEFNVTHSPEIEDNHYTNTYRFPVIPDQLDNTIIKQTSDNKHVSLSYEYPISEQSKIEAGYDGQFNKQDLDFYGAEFDNRSQQFVTDINKTNRFIYYENVHAIYGTISKEAKKIGVMIGLRGEYSDINSKLITNNTAIPNHYFKIYPTLHFTYKIKDNKEMQLNYSRRVRRPEGDNLNPFAEYADPTNIKVGNPYLLPEIIHSVEIGYQWRKNGISIMPGIYYRYTYNRFTSVTTPLNDSVLVTRQQNLANDQAIGADVVFSGNFNDKLNLNFTPNIFYNQIDASNLGYSNKKSTIAWAANLNATYAITKGTSLQINSNYKSTRLTPQGKYLPSFVMNCGAKQDLLGKKGAIYFTVSDLFKSQRQEINLQGPLLTQHVLTKSNSRIIYLGLSYNFGVVKKKKDMQFDNSL</sequence>
<evidence type="ECO:0000256" key="6">
    <source>
        <dbReference type="ARBA" id="ARBA00023237"/>
    </source>
</evidence>
<dbReference type="InterPro" id="IPR039426">
    <property type="entry name" value="TonB-dep_rcpt-like"/>
</dbReference>
<dbReference type="Pfam" id="PF07715">
    <property type="entry name" value="Plug"/>
    <property type="match status" value="1"/>
</dbReference>
<keyword evidence="4 7" id="KW-0812">Transmembrane</keyword>
<evidence type="ECO:0000256" key="5">
    <source>
        <dbReference type="ARBA" id="ARBA00023136"/>
    </source>
</evidence>
<keyword evidence="5 7" id="KW-0472">Membrane</keyword>
<reference evidence="11" key="1">
    <citation type="submission" date="2023-03" db="EMBL/GenBank/DDBJ databases">
        <title>Andean soil-derived lignocellulolytic bacterial consortium as a source of novel taxa and putative plastic-active enzymes.</title>
        <authorList>
            <person name="Diaz-Garcia L."/>
            <person name="Chuvochina M."/>
            <person name="Feuerriegel G."/>
            <person name="Bunk B."/>
            <person name="Sproer C."/>
            <person name="Streit W.R."/>
            <person name="Rodriguez L.M."/>
            <person name="Overmann J."/>
            <person name="Jimenez D.J."/>
        </authorList>
    </citation>
    <scope>NUCLEOTIDE SEQUENCE</scope>
    <source>
        <strain evidence="11">MAG 3858</strain>
    </source>
</reference>
<keyword evidence="3 7" id="KW-1134">Transmembrane beta strand</keyword>
<comment type="similarity">
    <text evidence="7">Belongs to the TonB-dependent receptor family.</text>
</comment>
<dbReference type="SUPFAM" id="SSF49464">
    <property type="entry name" value="Carboxypeptidase regulatory domain-like"/>
    <property type="match status" value="1"/>
</dbReference>
<dbReference type="Proteomes" id="UP001214530">
    <property type="component" value="Chromosome"/>
</dbReference>
<proteinExistence type="inferred from homology"/>
<feature type="chain" id="PRO_5042463104" evidence="8">
    <location>
        <begin position="22"/>
        <end position="799"/>
    </location>
</feature>
<dbReference type="InterPro" id="IPR008969">
    <property type="entry name" value="CarboxyPept-like_regulatory"/>
</dbReference>
<dbReference type="InterPro" id="IPR012910">
    <property type="entry name" value="Plug_dom"/>
</dbReference>
<keyword evidence="2 7" id="KW-0813">Transport</keyword>
<comment type="subcellular location">
    <subcellularLocation>
        <location evidence="1 7">Cell outer membrane</location>
        <topology evidence="1 7">Multi-pass membrane protein</topology>
    </subcellularLocation>
</comment>
<name>A0AAJ5W338_9SPHI</name>
<keyword evidence="8" id="KW-0732">Signal</keyword>
<dbReference type="GO" id="GO:0009279">
    <property type="term" value="C:cell outer membrane"/>
    <property type="evidence" value="ECO:0007669"/>
    <property type="project" value="UniProtKB-SubCell"/>
</dbReference>
<dbReference type="Pfam" id="PF14905">
    <property type="entry name" value="OMP_b-brl_3"/>
    <property type="match status" value="1"/>
</dbReference>
<dbReference type="InterPro" id="IPR037066">
    <property type="entry name" value="Plug_dom_sf"/>
</dbReference>
<evidence type="ECO:0000256" key="7">
    <source>
        <dbReference type="PROSITE-ProRule" id="PRU01360"/>
    </source>
</evidence>
<dbReference type="Pfam" id="PF13715">
    <property type="entry name" value="CarbopepD_reg_2"/>
    <property type="match status" value="1"/>
</dbReference>
<evidence type="ECO:0000256" key="1">
    <source>
        <dbReference type="ARBA" id="ARBA00004571"/>
    </source>
</evidence>
<evidence type="ECO:0000256" key="8">
    <source>
        <dbReference type="SAM" id="SignalP"/>
    </source>
</evidence>
<dbReference type="Gene3D" id="2.170.130.10">
    <property type="entry name" value="TonB-dependent receptor, plug domain"/>
    <property type="match status" value="1"/>
</dbReference>
<dbReference type="PANTHER" id="PTHR40980:SF4">
    <property type="entry name" value="TONB-DEPENDENT RECEPTOR-LIKE BETA-BARREL DOMAIN-CONTAINING PROTEIN"/>
    <property type="match status" value="1"/>
</dbReference>
<dbReference type="EMBL" id="CP119313">
    <property type="protein sequence ID" value="WEK17603.1"/>
    <property type="molecule type" value="Genomic_DNA"/>
</dbReference>
<protein>
    <submittedName>
        <fullName evidence="11">TonB-dependent receptor</fullName>
    </submittedName>
</protein>
<dbReference type="PROSITE" id="PS52016">
    <property type="entry name" value="TONB_DEPENDENT_REC_3"/>
    <property type="match status" value="1"/>
</dbReference>